<dbReference type="RefSeq" id="WP_192528473.1">
    <property type="nucleotide sequence ID" value="NZ_RRZC01000022.1"/>
</dbReference>
<dbReference type="Proteomes" id="UP000754821">
    <property type="component" value="Unassembled WGS sequence"/>
</dbReference>
<protein>
    <submittedName>
        <fullName evidence="1">Uncharacterized protein</fullName>
    </submittedName>
</protein>
<organism evidence="1 2">
    <name type="scientific">Halomonas citrativorans</name>
    <dbReference type="NCBI Taxonomy" id="2742612"/>
    <lineage>
        <taxon>Bacteria</taxon>
        <taxon>Pseudomonadati</taxon>
        <taxon>Pseudomonadota</taxon>
        <taxon>Gammaproteobacteria</taxon>
        <taxon>Oceanospirillales</taxon>
        <taxon>Halomonadaceae</taxon>
        <taxon>Halomonas</taxon>
    </lineage>
</organism>
<evidence type="ECO:0000313" key="2">
    <source>
        <dbReference type="Proteomes" id="UP000754821"/>
    </source>
</evidence>
<comment type="caution">
    <text evidence="1">The sequence shown here is derived from an EMBL/GenBank/DDBJ whole genome shotgun (WGS) entry which is preliminary data.</text>
</comment>
<gene>
    <name evidence="1" type="ORF">EI163_15890</name>
</gene>
<dbReference type="EMBL" id="RRZC01000022">
    <property type="protein sequence ID" value="MBE0405021.1"/>
    <property type="molecule type" value="Genomic_DNA"/>
</dbReference>
<proteinExistence type="predicted"/>
<accession>A0ABR9FG97</accession>
<keyword evidence="2" id="KW-1185">Reference proteome</keyword>
<sequence length="348" mass="39617">MLVDATVIPYDIESLGYYKQGVTPNGFPSYLRITEEFVKWGRSVSQIENTRTYAKKDYQVASDTYFVDGYFDSTDQDAVIVLWKEVKNHKGNIYGISKGMQPGKGVATKKSLGNKYIPGYPIYFWLRPKDKKLVTFIFEHSDQGKSNFHFYLNGYLEKKATPWVVNSKVKQPDGSYDVFFKGFSHDGNALNIDKDIEIKLDFRICKRGDDFEYLKSEIKNIRRLQKVEKINIDLKTGVSKSGGEVFYNKFFERLGVSKSLPDVVRYKSEVPWTPGVKELTEVYDNAIVAHRNGELISLKAITNAQKKISFFSNHDKSSVELNIANGFSGFISANALYSAIQTVIDDLP</sequence>
<name>A0ABR9FG97_9GAMM</name>
<reference evidence="1 2" key="1">
    <citation type="submission" date="2020-07" db="EMBL/GenBank/DDBJ databases">
        <title>Halophilic bacteria isolated from french cheeses.</title>
        <authorList>
            <person name="Kothe C.I."/>
            <person name="Farah-Kraiem B."/>
            <person name="Renault P."/>
            <person name="Dridi B."/>
        </authorList>
    </citation>
    <scope>NUCLEOTIDE SEQUENCE [LARGE SCALE GENOMIC DNA]</scope>
    <source>
        <strain evidence="1 2">FME16</strain>
    </source>
</reference>
<evidence type="ECO:0000313" key="1">
    <source>
        <dbReference type="EMBL" id="MBE0405021.1"/>
    </source>
</evidence>